<gene>
    <name evidence="3" type="ORF">EUX98_g635</name>
</gene>
<evidence type="ECO:0000256" key="1">
    <source>
        <dbReference type="ARBA" id="ARBA00007177"/>
    </source>
</evidence>
<comment type="similarity">
    <text evidence="1">Belongs to the UreD family.</text>
</comment>
<proteinExistence type="inferred from homology"/>
<dbReference type="EMBL" id="SGPM01000005">
    <property type="protein sequence ID" value="THH33546.1"/>
    <property type="molecule type" value="Genomic_DNA"/>
</dbReference>
<dbReference type="PANTHER" id="PTHR33643:SF1">
    <property type="entry name" value="UREASE ACCESSORY PROTEIN D"/>
    <property type="match status" value="1"/>
</dbReference>
<evidence type="ECO:0008006" key="5">
    <source>
        <dbReference type="Google" id="ProtNLM"/>
    </source>
</evidence>
<sequence length="286" mass="31071">MISIAAGVGRIVLDVHGEDAIFTELSYAYPLKLLSPRLNRPKVGVAYVVSYGGGLVGGDQVDLIAVVQKDGILVMLTQGTTKVFKSRAGRTPIARADASLNPSVTRQRLHVSVPSNGALFLLPEPVTCFRSANYHQIQTIHLSSSASLVLLDWYTSGRKSIGEEWVFERYYSLNDVHIDGKRIARDATLLEDTQPSSASPVSPTTKRQGTLADRMAPYSCYASVLLYGPLTKLTRDQLWAAYEATTVFKQPARPNIVWSISPFSTGQGAVGLQSVVGVDIYRKALG</sequence>
<dbReference type="Proteomes" id="UP000308730">
    <property type="component" value="Unassembled WGS sequence"/>
</dbReference>
<comment type="caution">
    <text evidence="3">The sequence shown here is derived from an EMBL/GenBank/DDBJ whole genome shotgun (WGS) entry which is preliminary data.</text>
</comment>
<dbReference type="AlphaFoldDB" id="A0A4S4N3G4"/>
<dbReference type="GO" id="GO:0016151">
    <property type="term" value="F:nickel cation binding"/>
    <property type="evidence" value="ECO:0007669"/>
    <property type="project" value="InterPro"/>
</dbReference>
<dbReference type="OrthoDB" id="5550464at2759"/>
<dbReference type="Pfam" id="PF01774">
    <property type="entry name" value="UreD"/>
    <property type="match status" value="1"/>
</dbReference>
<organism evidence="3 4">
    <name type="scientific">Antrodiella citrinella</name>
    <dbReference type="NCBI Taxonomy" id="2447956"/>
    <lineage>
        <taxon>Eukaryota</taxon>
        <taxon>Fungi</taxon>
        <taxon>Dikarya</taxon>
        <taxon>Basidiomycota</taxon>
        <taxon>Agaricomycotina</taxon>
        <taxon>Agaricomycetes</taxon>
        <taxon>Polyporales</taxon>
        <taxon>Steccherinaceae</taxon>
        <taxon>Antrodiella</taxon>
    </lineage>
</organism>
<reference evidence="3 4" key="1">
    <citation type="submission" date="2019-02" db="EMBL/GenBank/DDBJ databases">
        <title>Genome sequencing of the rare red list fungi Antrodiella citrinella (Flaviporus citrinellus).</title>
        <authorList>
            <person name="Buettner E."/>
            <person name="Kellner H."/>
        </authorList>
    </citation>
    <scope>NUCLEOTIDE SEQUENCE [LARGE SCALE GENOMIC DNA]</scope>
    <source>
        <strain evidence="3 4">DSM 108506</strain>
    </source>
</reference>
<evidence type="ECO:0000313" key="4">
    <source>
        <dbReference type="Proteomes" id="UP000308730"/>
    </source>
</evidence>
<dbReference type="InterPro" id="IPR002669">
    <property type="entry name" value="UreD"/>
</dbReference>
<keyword evidence="4" id="KW-1185">Reference proteome</keyword>
<evidence type="ECO:0000313" key="3">
    <source>
        <dbReference type="EMBL" id="THH33546.1"/>
    </source>
</evidence>
<protein>
    <recommendedName>
        <fullName evidence="5">Urease accessory protein UreD</fullName>
    </recommendedName>
</protein>
<name>A0A4S4N3G4_9APHY</name>
<dbReference type="HAMAP" id="MF_01384">
    <property type="entry name" value="UreD"/>
    <property type="match status" value="1"/>
</dbReference>
<dbReference type="PANTHER" id="PTHR33643">
    <property type="entry name" value="UREASE ACCESSORY PROTEIN D"/>
    <property type="match status" value="1"/>
</dbReference>
<keyword evidence="2" id="KW-0143">Chaperone</keyword>
<evidence type="ECO:0000256" key="2">
    <source>
        <dbReference type="ARBA" id="ARBA00023186"/>
    </source>
</evidence>
<accession>A0A4S4N3G4</accession>